<dbReference type="RefSeq" id="XP_034233381.1">
    <property type="nucleotide sequence ID" value="XM_034377490.1"/>
</dbReference>
<keyword evidence="2" id="KW-1185">Reference proteome</keyword>
<evidence type="ECO:0000313" key="4">
    <source>
        <dbReference type="RefSeq" id="XP_034233381.1"/>
    </source>
</evidence>
<dbReference type="AlphaFoldDB" id="A0A6P8YAY1"/>
<protein>
    <submittedName>
        <fullName evidence="3 4">Uncharacterized protein LOC117640687</fullName>
    </submittedName>
</protein>
<dbReference type="RefSeq" id="XP_034233380.1">
    <property type="nucleotide sequence ID" value="XM_034377489.1"/>
</dbReference>
<gene>
    <name evidence="3 4" type="primary">LOC117640687</name>
</gene>
<evidence type="ECO:0000313" key="2">
    <source>
        <dbReference type="Proteomes" id="UP000515158"/>
    </source>
</evidence>
<keyword evidence="1" id="KW-0732">Signal</keyword>
<feature type="signal peptide" evidence="1">
    <location>
        <begin position="1"/>
        <end position="21"/>
    </location>
</feature>
<reference evidence="3 4" key="1">
    <citation type="submission" date="2025-04" db="UniProtKB">
        <authorList>
            <consortium name="RefSeq"/>
        </authorList>
    </citation>
    <scope>IDENTIFICATION</scope>
    <source>
        <tissue evidence="3 4">Total insect</tissue>
    </source>
</reference>
<evidence type="ECO:0000313" key="3">
    <source>
        <dbReference type="RefSeq" id="XP_034233380.1"/>
    </source>
</evidence>
<evidence type="ECO:0000256" key="1">
    <source>
        <dbReference type="SAM" id="SignalP"/>
    </source>
</evidence>
<sequence>MASKHCVFLVLVVALCVAVEAARRPIGLPKPSTKVTKPTSAQAHQFVTQCMALAKKGFSSGSKPHSDLTDCHADLYEDDLPNYLANMKRCVEPAAFFKLQRCINGRIASLG</sequence>
<proteinExistence type="predicted"/>
<accession>A0A6P8YAY1</accession>
<name>A0A6P8YAY1_THRPL</name>
<dbReference type="GeneID" id="117640687"/>
<dbReference type="Proteomes" id="UP000515158">
    <property type="component" value="Unplaced"/>
</dbReference>
<organism evidence="4">
    <name type="scientific">Thrips palmi</name>
    <name type="common">Melon thrips</name>
    <dbReference type="NCBI Taxonomy" id="161013"/>
    <lineage>
        <taxon>Eukaryota</taxon>
        <taxon>Metazoa</taxon>
        <taxon>Ecdysozoa</taxon>
        <taxon>Arthropoda</taxon>
        <taxon>Hexapoda</taxon>
        <taxon>Insecta</taxon>
        <taxon>Pterygota</taxon>
        <taxon>Neoptera</taxon>
        <taxon>Paraneoptera</taxon>
        <taxon>Thysanoptera</taxon>
        <taxon>Terebrantia</taxon>
        <taxon>Thripoidea</taxon>
        <taxon>Thripidae</taxon>
        <taxon>Thrips</taxon>
    </lineage>
</organism>
<dbReference type="KEGG" id="tpal:117640687"/>
<feature type="chain" id="PRO_5044654783" evidence="1">
    <location>
        <begin position="22"/>
        <end position="111"/>
    </location>
</feature>